<comment type="caution">
    <text evidence="1">The sequence shown here is derived from an EMBL/GenBank/DDBJ whole genome shotgun (WGS) entry which is preliminary data.</text>
</comment>
<evidence type="ECO:0000313" key="1">
    <source>
        <dbReference type="EMBL" id="KKL78932.1"/>
    </source>
</evidence>
<reference evidence="1" key="1">
    <citation type="journal article" date="2015" name="Nature">
        <title>Complex archaea that bridge the gap between prokaryotes and eukaryotes.</title>
        <authorList>
            <person name="Spang A."/>
            <person name="Saw J.H."/>
            <person name="Jorgensen S.L."/>
            <person name="Zaremba-Niedzwiedzka K."/>
            <person name="Martijn J."/>
            <person name="Lind A.E."/>
            <person name="van Eijk R."/>
            <person name="Schleper C."/>
            <person name="Guy L."/>
            <person name="Ettema T.J."/>
        </authorList>
    </citation>
    <scope>NUCLEOTIDE SEQUENCE</scope>
</reference>
<organism evidence="1">
    <name type="scientific">marine sediment metagenome</name>
    <dbReference type="NCBI Taxonomy" id="412755"/>
    <lineage>
        <taxon>unclassified sequences</taxon>
        <taxon>metagenomes</taxon>
        <taxon>ecological metagenomes</taxon>
    </lineage>
</organism>
<accession>A0A0F9HUY5</accession>
<gene>
    <name evidence="1" type="ORF">LCGC14_2019900</name>
</gene>
<dbReference type="EMBL" id="LAZR01023313">
    <property type="protein sequence ID" value="KKL78932.1"/>
    <property type="molecule type" value="Genomic_DNA"/>
</dbReference>
<dbReference type="AlphaFoldDB" id="A0A0F9HUY5"/>
<proteinExistence type="predicted"/>
<sequence length="144" mass="15590">MADRNIFTGLDKNVSVGMKWSGERLAKAARNATPEVLFKAGAIIARRTRENLAPHFDTGKTVRRIRVKRIPDGAAIVGPPHIVPLELGHDTVVGGKKGKGGKVVGDVPAYPVVIPAVDSTRAEVGTILENGYRKMFTEVPKDRR</sequence>
<protein>
    <submittedName>
        <fullName evidence="1">Uncharacterized protein</fullName>
    </submittedName>
</protein>
<name>A0A0F9HUY5_9ZZZZ</name>